<dbReference type="InterPro" id="IPR005822">
    <property type="entry name" value="Ribosomal_uL13"/>
</dbReference>
<organism evidence="5 6">
    <name type="scientific">candidate division CSSED10-310 bacterium</name>
    <dbReference type="NCBI Taxonomy" id="2855610"/>
    <lineage>
        <taxon>Bacteria</taxon>
        <taxon>Bacteria division CSSED10-310</taxon>
    </lineage>
</organism>
<gene>
    <name evidence="4 5" type="primary">rplM</name>
    <name evidence="5" type="ORF">ACFL27_08890</name>
</gene>
<keyword evidence="3 4" id="KW-0687">Ribonucleoprotein</keyword>
<keyword evidence="6" id="KW-1185">Reference proteome</keyword>
<dbReference type="CDD" id="cd00392">
    <property type="entry name" value="Ribosomal_L13"/>
    <property type="match status" value="1"/>
</dbReference>
<dbReference type="HAMAP" id="MF_01366">
    <property type="entry name" value="Ribosomal_uL13"/>
    <property type="match status" value="1"/>
</dbReference>
<proteinExistence type="inferred from homology"/>
<dbReference type="PANTHER" id="PTHR11545:SF2">
    <property type="entry name" value="LARGE RIBOSOMAL SUBUNIT PROTEIN UL13M"/>
    <property type="match status" value="1"/>
</dbReference>
<evidence type="ECO:0000256" key="2">
    <source>
        <dbReference type="ARBA" id="ARBA00022980"/>
    </source>
</evidence>
<name>A0ABV6YVV7_UNCC1</name>
<comment type="caution">
    <text evidence="5">The sequence shown here is derived from an EMBL/GenBank/DDBJ whole genome shotgun (WGS) entry which is preliminary data.</text>
</comment>
<dbReference type="PIRSF" id="PIRSF002181">
    <property type="entry name" value="Ribosomal_L13"/>
    <property type="match status" value="1"/>
</dbReference>
<comment type="function">
    <text evidence="4">This protein is one of the early assembly proteins of the 50S ribosomal subunit, although it is not seen to bind rRNA by itself. It is important during the early stages of 50S assembly.</text>
</comment>
<dbReference type="Gene3D" id="3.90.1180.10">
    <property type="entry name" value="Ribosomal protein L13"/>
    <property type="match status" value="1"/>
</dbReference>
<dbReference type="Proteomes" id="UP001594351">
    <property type="component" value="Unassembled WGS sequence"/>
</dbReference>
<dbReference type="EMBL" id="JBHPBY010000089">
    <property type="protein sequence ID" value="MFC1850293.1"/>
    <property type="molecule type" value="Genomic_DNA"/>
</dbReference>
<dbReference type="PANTHER" id="PTHR11545">
    <property type="entry name" value="RIBOSOMAL PROTEIN L13"/>
    <property type="match status" value="1"/>
</dbReference>
<protein>
    <recommendedName>
        <fullName evidence="4">Large ribosomal subunit protein uL13</fullName>
    </recommendedName>
</protein>
<evidence type="ECO:0000256" key="1">
    <source>
        <dbReference type="ARBA" id="ARBA00006227"/>
    </source>
</evidence>
<keyword evidence="2 4" id="KW-0689">Ribosomal protein</keyword>
<sequence>MKTYVEKKANIKRKWFIVDAQNQVLGRMSSKVAVILMGKHKPTYQPFLDTGDHVIVTNAEKVKLTGKKLDQKQYYRHSGYPGGIKARSAKKIMQLNPEFIIKHSIGLMLPKNKIGRQMLRKLKVYRGNNHPHQAQQPTNLDITQFQKIEKK</sequence>
<dbReference type="NCBIfam" id="TIGR01066">
    <property type="entry name" value="rplM_bact"/>
    <property type="match status" value="1"/>
</dbReference>
<comment type="similarity">
    <text evidence="1 4">Belongs to the universal ribosomal protein uL13 family.</text>
</comment>
<accession>A0ABV6YVV7</accession>
<dbReference type="InterPro" id="IPR036899">
    <property type="entry name" value="Ribosomal_uL13_sf"/>
</dbReference>
<evidence type="ECO:0000313" key="5">
    <source>
        <dbReference type="EMBL" id="MFC1850293.1"/>
    </source>
</evidence>
<evidence type="ECO:0000256" key="3">
    <source>
        <dbReference type="ARBA" id="ARBA00023274"/>
    </source>
</evidence>
<dbReference type="GO" id="GO:0005840">
    <property type="term" value="C:ribosome"/>
    <property type="evidence" value="ECO:0007669"/>
    <property type="project" value="UniProtKB-KW"/>
</dbReference>
<comment type="subunit">
    <text evidence="4">Part of the 50S ribosomal subunit.</text>
</comment>
<reference evidence="5 6" key="1">
    <citation type="submission" date="2024-09" db="EMBL/GenBank/DDBJ databases">
        <title>Laminarin stimulates single cell rates of sulfate reduction while oxygen inhibits transcriptomic activity in coastal marine sediment.</title>
        <authorList>
            <person name="Lindsay M."/>
            <person name="Orcutt B."/>
            <person name="Emerson D."/>
            <person name="Stepanauskas R."/>
            <person name="D'Angelo T."/>
        </authorList>
    </citation>
    <scope>NUCLEOTIDE SEQUENCE [LARGE SCALE GENOMIC DNA]</scope>
    <source>
        <strain evidence="5">SAG AM-311-K15</strain>
    </source>
</reference>
<dbReference type="Pfam" id="PF00572">
    <property type="entry name" value="Ribosomal_L13"/>
    <property type="match status" value="1"/>
</dbReference>
<evidence type="ECO:0000313" key="6">
    <source>
        <dbReference type="Proteomes" id="UP001594351"/>
    </source>
</evidence>
<dbReference type="SUPFAM" id="SSF52161">
    <property type="entry name" value="Ribosomal protein L13"/>
    <property type="match status" value="1"/>
</dbReference>
<evidence type="ECO:0000256" key="4">
    <source>
        <dbReference type="HAMAP-Rule" id="MF_01366"/>
    </source>
</evidence>
<dbReference type="InterPro" id="IPR005823">
    <property type="entry name" value="Ribosomal_uL13_bac-type"/>
</dbReference>